<dbReference type="Pfam" id="PF13561">
    <property type="entry name" value="adh_short_C2"/>
    <property type="match status" value="1"/>
</dbReference>
<dbReference type="PANTHER" id="PTHR42879">
    <property type="entry name" value="3-OXOACYL-(ACYL-CARRIER-PROTEIN) REDUCTASE"/>
    <property type="match status" value="1"/>
</dbReference>
<dbReference type="AlphaFoldDB" id="A0A501XWF2"/>
<dbReference type="SUPFAM" id="SSF51735">
    <property type="entry name" value="NAD(P)-binding Rossmann-fold domains"/>
    <property type="match status" value="1"/>
</dbReference>
<dbReference type="Proteomes" id="UP000319897">
    <property type="component" value="Unassembled WGS sequence"/>
</dbReference>
<dbReference type="OrthoDB" id="9793325at2"/>
<gene>
    <name evidence="2" type="ORF">FJQ54_00430</name>
</gene>
<dbReference type="InterPro" id="IPR002347">
    <property type="entry name" value="SDR_fam"/>
</dbReference>
<dbReference type="EMBL" id="VFSU01000004">
    <property type="protein sequence ID" value="TPE64946.1"/>
    <property type="molecule type" value="Genomic_DNA"/>
</dbReference>
<dbReference type="RefSeq" id="WP_140926264.1">
    <property type="nucleotide sequence ID" value="NZ_VFSU01000004.1"/>
</dbReference>
<evidence type="ECO:0000256" key="1">
    <source>
        <dbReference type="ARBA" id="ARBA00006484"/>
    </source>
</evidence>
<protein>
    <submittedName>
        <fullName evidence="2">SDR family oxidoreductase</fullName>
    </submittedName>
</protein>
<dbReference type="PANTHER" id="PTHR42879:SF6">
    <property type="entry name" value="NADPH-DEPENDENT REDUCTASE BACG"/>
    <property type="match status" value="1"/>
</dbReference>
<reference evidence="2 3" key="1">
    <citation type="submission" date="2019-06" db="EMBL/GenBank/DDBJ databases">
        <authorList>
            <person name="Lee I."/>
            <person name="Jang G.I."/>
            <person name="Hwang C.Y."/>
        </authorList>
    </citation>
    <scope>NUCLEOTIDE SEQUENCE [LARGE SCALE GENOMIC DNA]</scope>
    <source>
        <strain evidence="2 3">PAMC 28131</strain>
    </source>
</reference>
<name>A0A501XWF2_9SPHN</name>
<dbReference type="Gene3D" id="3.40.50.720">
    <property type="entry name" value="NAD(P)-binding Rossmann-like Domain"/>
    <property type="match status" value="1"/>
</dbReference>
<keyword evidence="3" id="KW-1185">Reference proteome</keyword>
<evidence type="ECO:0000313" key="3">
    <source>
        <dbReference type="Proteomes" id="UP000319897"/>
    </source>
</evidence>
<dbReference type="InterPro" id="IPR036291">
    <property type="entry name" value="NAD(P)-bd_dom_sf"/>
</dbReference>
<sequence>MDLGLSGRVALITGGSAGLGLASARALAAEGAIVAVTSRSAGRAAAAAAEVDSAARGFACDATDPAARRALVGHVEAELGPVDILVVNSGGPDAGSFESHAESAFTAVLDEHVGLFVALAQAVLPGMRSRNWGRIVAITSCAVKQPPEDMVLSNLARAAVGATARTLANEAAAAGITVNSLLPGYTLTTRVHKLAGQIAERRGSSAEDVLAGWQAAIPAARLCRPEEFAAVLAFICSTQAAYVNGVSLPVDGGWSRSLF</sequence>
<dbReference type="FunFam" id="3.40.50.720:FF:000084">
    <property type="entry name" value="Short-chain dehydrogenase reductase"/>
    <property type="match status" value="1"/>
</dbReference>
<dbReference type="InterPro" id="IPR050259">
    <property type="entry name" value="SDR"/>
</dbReference>
<dbReference type="PRINTS" id="PR00081">
    <property type="entry name" value="GDHRDH"/>
</dbReference>
<evidence type="ECO:0000313" key="2">
    <source>
        <dbReference type="EMBL" id="TPE64946.1"/>
    </source>
</evidence>
<comment type="caution">
    <text evidence="2">The sequence shown here is derived from an EMBL/GenBank/DDBJ whole genome shotgun (WGS) entry which is preliminary data.</text>
</comment>
<comment type="similarity">
    <text evidence="1">Belongs to the short-chain dehydrogenases/reductases (SDR) family.</text>
</comment>
<accession>A0A501XWF2</accession>
<organism evidence="2 3">
    <name type="scientific">Sandaracinobacter neustonicus</name>
    <dbReference type="NCBI Taxonomy" id="1715348"/>
    <lineage>
        <taxon>Bacteria</taxon>
        <taxon>Pseudomonadati</taxon>
        <taxon>Pseudomonadota</taxon>
        <taxon>Alphaproteobacteria</taxon>
        <taxon>Sphingomonadales</taxon>
        <taxon>Sphingosinicellaceae</taxon>
        <taxon>Sandaracinobacter</taxon>
    </lineage>
</organism>
<proteinExistence type="inferred from homology"/>